<keyword evidence="2" id="KW-1185">Reference proteome</keyword>
<sequence length="204" mass="22508">MSDLIVIRHGETEWSRTGQHTGRTDIPLTPRGEDQAKALAPWISGRTIARVFVSPLVRARRTAALAGLPIAGDAFVLEPDLQEWDYGGYEGLTTPEIQRRHAGWNLWRDGVVPGDREHPGESIEQVASRIDRVIARVRAALAEDRGDVVTVAHGHSLRTLGSRWLDQAPQFGARLRLDPAHVSVLGLEADMGVLRAWNLVPRST</sequence>
<evidence type="ECO:0000313" key="1">
    <source>
        <dbReference type="EMBL" id="WXB14643.1"/>
    </source>
</evidence>
<name>A0ABZ2LUT0_9BACT</name>
<accession>A0ABZ2LUT0</accession>
<dbReference type="PANTHER" id="PTHR48100:SF15">
    <property type="entry name" value="SEDOHEPTULOSE 1,7-BISPHOSPHATASE"/>
    <property type="match status" value="1"/>
</dbReference>
<dbReference type="EMBL" id="CP089984">
    <property type="protein sequence ID" value="WXB14643.1"/>
    <property type="molecule type" value="Genomic_DNA"/>
</dbReference>
<proteinExistence type="predicted"/>
<gene>
    <name evidence="1" type="ORF">LZC94_43320</name>
</gene>
<dbReference type="SUPFAM" id="SSF53254">
    <property type="entry name" value="Phosphoglycerate mutase-like"/>
    <property type="match status" value="1"/>
</dbReference>
<dbReference type="Pfam" id="PF00300">
    <property type="entry name" value="His_Phos_1"/>
    <property type="match status" value="1"/>
</dbReference>
<dbReference type="Proteomes" id="UP001370348">
    <property type="component" value="Chromosome"/>
</dbReference>
<dbReference type="PANTHER" id="PTHR48100">
    <property type="entry name" value="BROAD-SPECIFICITY PHOSPHATASE YOR283W-RELATED"/>
    <property type="match status" value="1"/>
</dbReference>
<dbReference type="InterPro" id="IPR013078">
    <property type="entry name" value="His_Pase_superF_clade-1"/>
</dbReference>
<dbReference type="InterPro" id="IPR029033">
    <property type="entry name" value="His_PPase_superfam"/>
</dbReference>
<evidence type="ECO:0000313" key="2">
    <source>
        <dbReference type="Proteomes" id="UP001370348"/>
    </source>
</evidence>
<dbReference type="CDD" id="cd07067">
    <property type="entry name" value="HP_PGM_like"/>
    <property type="match status" value="1"/>
</dbReference>
<organism evidence="1 2">
    <name type="scientific">Pendulispora albinea</name>
    <dbReference type="NCBI Taxonomy" id="2741071"/>
    <lineage>
        <taxon>Bacteria</taxon>
        <taxon>Pseudomonadati</taxon>
        <taxon>Myxococcota</taxon>
        <taxon>Myxococcia</taxon>
        <taxon>Myxococcales</taxon>
        <taxon>Sorangiineae</taxon>
        <taxon>Pendulisporaceae</taxon>
        <taxon>Pendulispora</taxon>
    </lineage>
</organism>
<dbReference type="RefSeq" id="WP_394824267.1">
    <property type="nucleotide sequence ID" value="NZ_CP089984.1"/>
</dbReference>
<dbReference type="InterPro" id="IPR050275">
    <property type="entry name" value="PGM_Phosphatase"/>
</dbReference>
<protein>
    <submittedName>
        <fullName evidence="1">Histidine phosphatase family protein</fullName>
    </submittedName>
</protein>
<dbReference type="Gene3D" id="3.40.50.1240">
    <property type="entry name" value="Phosphoglycerate mutase-like"/>
    <property type="match status" value="1"/>
</dbReference>
<dbReference type="SMART" id="SM00855">
    <property type="entry name" value="PGAM"/>
    <property type="match status" value="1"/>
</dbReference>
<reference evidence="1 2" key="1">
    <citation type="submission" date="2021-12" db="EMBL/GenBank/DDBJ databases">
        <title>Discovery of the Pendulisporaceae a myxobacterial family with distinct sporulation behavior and unique specialized metabolism.</title>
        <authorList>
            <person name="Garcia R."/>
            <person name="Popoff A."/>
            <person name="Bader C.D."/>
            <person name="Loehr J."/>
            <person name="Walesch S."/>
            <person name="Walt C."/>
            <person name="Boldt J."/>
            <person name="Bunk B."/>
            <person name="Haeckl F.J.F.P.J."/>
            <person name="Gunesch A.P."/>
            <person name="Birkelbach J."/>
            <person name="Nuebel U."/>
            <person name="Pietschmann T."/>
            <person name="Bach T."/>
            <person name="Mueller R."/>
        </authorList>
    </citation>
    <scope>NUCLEOTIDE SEQUENCE [LARGE SCALE GENOMIC DNA]</scope>
    <source>
        <strain evidence="1 2">MSr11954</strain>
    </source>
</reference>